<evidence type="ECO:0000259" key="1">
    <source>
        <dbReference type="Pfam" id="PF13175"/>
    </source>
</evidence>
<name>A0A370NUA2_9BURK</name>
<organism evidence="2 3">
    <name type="scientific">Cupriavidus lacunae</name>
    <dbReference type="NCBI Taxonomy" id="2666307"/>
    <lineage>
        <taxon>Bacteria</taxon>
        <taxon>Pseudomonadati</taxon>
        <taxon>Pseudomonadota</taxon>
        <taxon>Betaproteobacteria</taxon>
        <taxon>Burkholderiales</taxon>
        <taxon>Burkholderiaceae</taxon>
        <taxon>Cupriavidus</taxon>
    </lineage>
</organism>
<dbReference type="EMBL" id="QKWJ01000019">
    <property type="protein sequence ID" value="RDK09180.1"/>
    <property type="molecule type" value="Genomic_DNA"/>
</dbReference>
<protein>
    <submittedName>
        <fullName evidence="2">Chromosome partitioning protein</fullName>
    </submittedName>
</protein>
<dbReference type="Gene3D" id="3.40.50.300">
    <property type="entry name" value="P-loop containing nucleotide triphosphate hydrolases"/>
    <property type="match status" value="1"/>
</dbReference>
<dbReference type="InterPro" id="IPR051396">
    <property type="entry name" value="Bact_Antivir_Def_Nuclease"/>
</dbReference>
<keyword evidence="3" id="KW-1185">Reference proteome</keyword>
<accession>A0A370NUA2</accession>
<dbReference type="PANTHER" id="PTHR43581">
    <property type="entry name" value="ATP/GTP PHOSPHATASE"/>
    <property type="match status" value="1"/>
</dbReference>
<dbReference type="PANTHER" id="PTHR43581:SF4">
    <property type="entry name" value="ATP_GTP PHOSPHATASE"/>
    <property type="match status" value="1"/>
</dbReference>
<evidence type="ECO:0000313" key="3">
    <source>
        <dbReference type="Proteomes" id="UP000255165"/>
    </source>
</evidence>
<dbReference type="AlphaFoldDB" id="A0A370NUA2"/>
<feature type="domain" description="Endonuclease GajA/Old nuclease/RecF-like AAA" evidence="1">
    <location>
        <begin position="1"/>
        <end position="49"/>
    </location>
</feature>
<dbReference type="InterPro" id="IPR041685">
    <property type="entry name" value="AAA_GajA/Old/RecF-like"/>
</dbReference>
<dbReference type="InterPro" id="IPR027417">
    <property type="entry name" value="P-loop_NTPase"/>
</dbReference>
<dbReference type="Proteomes" id="UP000255165">
    <property type="component" value="Unassembled WGS sequence"/>
</dbReference>
<reference evidence="3" key="1">
    <citation type="submission" date="2018-06" db="EMBL/GenBank/DDBJ databases">
        <authorList>
            <person name="Feng T."/>
            <person name="Jeon C.O."/>
        </authorList>
    </citation>
    <scope>NUCLEOTIDE SEQUENCE [LARGE SCALE GENOMIC DNA]</scope>
    <source>
        <strain evidence="3">S23</strain>
    </source>
</reference>
<dbReference type="SUPFAM" id="SSF52540">
    <property type="entry name" value="P-loop containing nucleoside triphosphate hydrolases"/>
    <property type="match status" value="1"/>
</dbReference>
<evidence type="ECO:0000313" key="2">
    <source>
        <dbReference type="EMBL" id="RDK09180.1"/>
    </source>
</evidence>
<dbReference type="RefSeq" id="WP_115212742.1">
    <property type="nucleotide sequence ID" value="NZ_QKWJ01000019.1"/>
</dbReference>
<feature type="domain" description="Endonuclease GajA/Old nuclease/RecF-like AAA" evidence="1">
    <location>
        <begin position="239"/>
        <end position="346"/>
    </location>
</feature>
<proteinExistence type="predicted"/>
<gene>
    <name evidence="2" type="ORF">DN412_17095</name>
</gene>
<dbReference type="Pfam" id="PF13175">
    <property type="entry name" value="AAA_15"/>
    <property type="match status" value="2"/>
</dbReference>
<sequence>MQLLTLSIRNFRGIRQADISLGLHNVFIGANNCGKTTVIEALALLFGRDRLVRALTEHDFFGGNPVATDRIKLTATIVGFPGNDPAKNTDWFTPDRAVPKWIDPETRQLIPEPRDAKSLLACQIEFAARFDRQNLEIETARYFVDDEDCDVFDEENYHSVPQRLLRELGFFLIPANRAWDRVISFGSELFRRVVSSGDGLPSQSVLAERDRLRAPTEPVENDRQISPIITALNNELHGFFQTVPSLRLRVTSTDSEGVLDALVPHFAHGVDGPVIPARRQGTGLVSLQSLLLLLQLGRRRAEAGQSFWMAMEEPELHIPPPLQRRVVQRLQSLSRQTFISTHSPTVAGMSDPRALAVLRNIDGVLTSTSLDSVKSQASDKNGVRKLFELHRQDTIAALMHDAVLIPEGLTDGELLELLTAAVDAQQTWESDDESRFSAHVGLVRTRDAAVVDTYKRLRSLHPKTLCLVDGDVKGKEYIAGLGALPEPPSRALRWCDDWTIEDVVGWVVDAAPELVNGIEDIAPPIASVQELVARLKSDDRSDGGLKQNRVAYEGVAQAIASTPAARYRARELLNAVTEEALGKRSTLFSDGVEGKANFLVRVFKP</sequence>
<comment type="caution">
    <text evidence="2">The sequence shown here is derived from an EMBL/GenBank/DDBJ whole genome shotgun (WGS) entry which is preliminary data.</text>
</comment>